<organism evidence="1 2">
    <name type="scientific">Olea europaea subsp. europaea</name>
    <dbReference type="NCBI Taxonomy" id="158383"/>
    <lineage>
        <taxon>Eukaryota</taxon>
        <taxon>Viridiplantae</taxon>
        <taxon>Streptophyta</taxon>
        <taxon>Embryophyta</taxon>
        <taxon>Tracheophyta</taxon>
        <taxon>Spermatophyta</taxon>
        <taxon>Magnoliopsida</taxon>
        <taxon>eudicotyledons</taxon>
        <taxon>Gunneridae</taxon>
        <taxon>Pentapetalae</taxon>
        <taxon>asterids</taxon>
        <taxon>lamiids</taxon>
        <taxon>Lamiales</taxon>
        <taxon>Oleaceae</taxon>
        <taxon>Oleeae</taxon>
        <taxon>Olea</taxon>
    </lineage>
</organism>
<dbReference type="Gramene" id="OE9A107123T1">
    <property type="protein sequence ID" value="OE9A107123C1"/>
    <property type="gene ID" value="OE9A107123"/>
</dbReference>
<protein>
    <submittedName>
        <fullName evidence="1">Uncharacterized protein</fullName>
    </submittedName>
</protein>
<comment type="caution">
    <text evidence="1">The sequence shown here is derived from an EMBL/GenBank/DDBJ whole genome shotgun (WGS) entry which is preliminary data.</text>
</comment>
<dbReference type="EMBL" id="CACTIH010007260">
    <property type="protein sequence ID" value="CAA3006470.1"/>
    <property type="molecule type" value="Genomic_DNA"/>
</dbReference>
<evidence type="ECO:0000313" key="1">
    <source>
        <dbReference type="EMBL" id="CAA3006470.1"/>
    </source>
</evidence>
<dbReference type="AlphaFoldDB" id="A0A8S0TKL0"/>
<gene>
    <name evidence="1" type="ORF">OLEA9_A107123</name>
</gene>
<reference evidence="1 2" key="1">
    <citation type="submission" date="2019-12" db="EMBL/GenBank/DDBJ databases">
        <authorList>
            <person name="Alioto T."/>
            <person name="Alioto T."/>
            <person name="Gomez Garrido J."/>
        </authorList>
    </citation>
    <scope>NUCLEOTIDE SEQUENCE [LARGE SCALE GENOMIC DNA]</scope>
</reference>
<accession>A0A8S0TKL0</accession>
<name>A0A8S0TKL0_OLEEU</name>
<keyword evidence="2" id="KW-1185">Reference proteome</keyword>
<proteinExistence type="predicted"/>
<evidence type="ECO:0000313" key="2">
    <source>
        <dbReference type="Proteomes" id="UP000594638"/>
    </source>
</evidence>
<dbReference type="Proteomes" id="UP000594638">
    <property type="component" value="Unassembled WGS sequence"/>
</dbReference>
<sequence>MQANAPVTSRNLRVVRSRPIDKWLFWPSEQLRRWGGAEGGRTKLSPSGRKVDAKLTRKALRGEFRCEPTLREEARTANELSIHRDFCLRCRVRSAVARR</sequence>